<protein>
    <submittedName>
        <fullName evidence="2">Uncharacterized protein</fullName>
    </submittedName>
</protein>
<evidence type="ECO:0000313" key="3">
    <source>
        <dbReference type="Proteomes" id="UP000253551"/>
    </source>
</evidence>
<feature type="signal peptide" evidence="1">
    <location>
        <begin position="1"/>
        <end position="17"/>
    </location>
</feature>
<dbReference type="OrthoDB" id="2276070at2759"/>
<proteinExistence type="predicted"/>
<gene>
    <name evidence="2" type="ORF">CU098_012931</name>
</gene>
<evidence type="ECO:0000313" key="2">
    <source>
        <dbReference type="EMBL" id="RCI05918.1"/>
    </source>
</evidence>
<organism evidence="2 3">
    <name type="scientific">Rhizopus stolonifer</name>
    <name type="common">Rhizopus nigricans</name>
    <dbReference type="NCBI Taxonomy" id="4846"/>
    <lineage>
        <taxon>Eukaryota</taxon>
        <taxon>Fungi</taxon>
        <taxon>Fungi incertae sedis</taxon>
        <taxon>Mucoromycota</taxon>
        <taxon>Mucoromycotina</taxon>
        <taxon>Mucoromycetes</taxon>
        <taxon>Mucorales</taxon>
        <taxon>Mucorineae</taxon>
        <taxon>Rhizopodaceae</taxon>
        <taxon>Rhizopus</taxon>
    </lineage>
</organism>
<dbReference type="AlphaFoldDB" id="A0A367KUP3"/>
<dbReference type="Proteomes" id="UP000253551">
    <property type="component" value="Unassembled WGS sequence"/>
</dbReference>
<evidence type="ECO:0000256" key="1">
    <source>
        <dbReference type="SAM" id="SignalP"/>
    </source>
</evidence>
<dbReference type="EMBL" id="PJQM01000272">
    <property type="protein sequence ID" value="RCI05918.1"/>
    <property type="molecule type" value="Genomic_DNA"/>
</dbReference>
<comment type="caution">
    <text evidence="2">The sequence shown here is derived from an EMBL/GenBank/DDBJ whole genome shotgun (WGS) entry which is preliminary data.</text>
</comment>
<keyword evidence="3" id="KW-1185">Reference proteome</keyword>
<reference evidence="2 3" key="1">
    <citation type="journal article" date="2018" name="G3 (Bethesda)">
        <title>Phylogenetic and Phylogenomic Definition of Rhizopus Species.</title>
        <authorList>
            <person name="Gryganskyi A.P."/>
            <person name="Golan J."/>
            <person name="Dolatabadi S."/>
            <person name="Mondo S."/>
            <person name="Robb S."/>
            <person name="Idnurm A."/>
            <person name="Muszewska A."/>
            <person name="Steczkiewicz K."/>
            <person name="Masonjones S."/>
            <person name="Liao H.L."/>
            <person name="Gajdeczka M.T."/>
            <person name="Anike F."/>
            <person name="Vuek A."/>
            <person name="Anishchenko I.M."/>
            <person name="Voigt K."/>
            <person name="de Hoog G.S."/>
            <person name="Smith M.E."/>
            <person name="Heitman J."/>
            <person name="Vilgalys R."/>
            <person name="Stajich J.E."/>
        </authorList>
    </citation>
    <scope>NUCLEOTIDE SEQUENCE [LARGE SCALE GENOMIC DNA]</scope>
    <source>
        <strain evidence="2 3">LSU 92-RS-03</strain>
    </source>
</reference>
<feature type="chain" id="PRO_5016925291" evidence="1">
    <location>
        <begin position="18"/>
        <end position="193"/>
    </location>
</feature>
<keyword evidence="1" id="KW-0732">Signal</keyword>
<accession>A0A367KUP3</accession>
<name>A0A367KUP3_RHIST</name>
<sequence>MIYLLIAFTLLCNYVFCFPLVANYYKKDCNANDRLIHLGFEQEDSNFGYIYTLNSTSVNLNADIDINSNYVFHEMESAHAVAVISHISFSETNSTFLLQAQISPTNKIKMKQLGHIVHLEFSIHSFDKDQQSWSSRSYSGTQVIAKVQNTDNHENQTLVVEITPNNTVKQHIWLPNEAKQWVTWDMTCSDEQA</sequence>